<dbReference type="Pfam" id="PF00378">
    <property type="entry name" value="ECH_1"/>
    <property type="match status" value="1"/>
</dbReference>
<dbReference type="SUPFAM" id="SSF53901">
    <property type="entry name" value="Thiolase-like"/>
    <property type="match status" value="2"/>
</dbReference>
<dbReference type="Gene3D" id="3.40.47.10">
    <property type="match status" value="1"/>
</dbReference>
<dbReference type="GO" id="GO:0016829">
    <property type="term" value="F:lyase activity"/>
    <property type="evidence" value="ECO:0007669"/>
    <property type="project" value="UniProtKB-KW"/>
</dbReference>
<organism evidence="5 6">
    <name type="scientific">Henriciella mobilis</name>
    <dbReference type="NCBI Taxonomy" id="2305467"/>
    <lineage>
        <taxon>Bacteria</taxon>
        <taxon>Pseudomonadati</taxon>
        <taxon>Pseudomonadota</taxon>
        <taxon>Alphaproteobacteria</taxon>
        <taxon>Hyphomonadales</taxon>
        <taxon>Hyphomonadaceae</taxon>
        <taxon>Henriciella</taxon>
    </lineage>
</organism>
<keyword evidence="6" id="KW-1185">Reference proteome</keyword>
<evidence type="ECO:0000256" key="1">
    <source>
        <dbReference type="ARBA" id="ARBA00005254"/>
    </source>
</evidence>
<dbReference type="InterPro" id="IPR040771">
    <property type="entry name" value="TLP1_add_C"/>
</dbReference>
<dbReference type="SUPFAM" id="SSF52096">
    <property type="entry name" value="ClpP/crotonase"/>
    <property type="match status" value="1"/>
</dbReference>
<comment type="caution">
    <text evidence="5">The sequence shown here is derived from an EMBL/GenBank/DDBJ whole genome shotgun (WGS) entry which is preliminary data.</text>
</comment>
<dbReference type="InterPro" id="IPR029045">
    <property type="entry name" value="ClpP/crotonase-like_dom_sf"/>
</dbReference>
<evidence type="ECO:0000313" key="5">
    <source>
        <dbReference type="EMBL" id="RIJ29865.1"/>
    </source>
</evidence>
<name>A0A399RJF2_9PROT</name>
<accession>A0A399RJF2</accession>
<dbReference type="Gene3D" id="2.40.50.840">
    <property type="match status" value="1"/>
</dbReference>
<dbReference type="PROSITE" id="PS00166">
    <property type="entry name" value="ENOYL_COA_HYDRATASE"/>
    <property type="match status" value="1"/>
</dbReference>
<dbReference type="Gene3D" id="1.10.12.10">
    <property type="entry name" value="Lyase 2-enoyl-coa Hydratase, Chain A, domain 2"/>
    <property type="match status" value="1"/>
</dbReference>
<dbReference type="InterPro" id="IPR018376">
    <property type="entry name" value="Enoyl-CoA_hyd/isom_CS"/>
</dbReference>
<evidence type="ECO:0000313" key="6">
    <source>
        <dbReference type="Proteomes" id="UP000266385"/>
    </source>
</evidence>
<dbReference type="InterPro" id="IPR016039">
    <property type="entry name" value="Thiolase-like"/>
</dbReference>
<dbReference type="GO" id="GO:0016746">
    <property type="term" value="F:acyltransferase activity"/>
    <property type="evidence" value="ECO:0007669"/>
    <property type="project" value="InterPro"/>
</dbReference>
<evidence type="ECO:0000259" key="4">
    <source>
        <dbReference type="Pfam" id="PF18313"/>
    </source>
</evidence>
<dbReference type="PANTHER" id="PTHR11941:SF54">
    <property type="entry name" value="ENOYL-COA HYDRATASE, MITOCHONDRIAL"/>
    <property type="match status" value="1"/>
</dbReference>
<gene>
    <name evidence="5" type="ORF">D1223_09190</name>
</gene>
<dbReference type="GO" id="GO:0006635">
    <property type="term" value="P:fatty acid beta-oxidation"/>
    <property type="evidence" value="ECO:0007669"/>
    <property type="project" value="TreeGrafter"/>
</dbReference>
<dbReference type="RefSeq" id="WP_119376152.1">
    <property type="nucleotide sequence ID" value="NZ_QWFX01000007.1"/>
</dbReference>
<comment type="similarity">
    <text evidence="1 3">Belongs to the enoyl-CoA hydratase/isomerase family.</text>
</comment>
<dbReference type="Proteomes" id="UP000266385">
    <property type="component" value="Unassembled WGS sequence"/>
</dbReference>
<dbReference type="PANTHER" id="PTHR11941">
    <property type="entry name" value="ENOYL-COA HYDRATASE-RELATED"/>
    <property type="match status" value="1"/>
</dbReference>
<dbReference type="InterPro" id="IPR014748">
    <property type="entry name" value="Enoyl-CoA_hydra_C"/>
</dbReference>
<protein>
    <submittedName>
        <fullName evidence="5">Enoyl-CoA hydratase</fullName>
    </submittedName>
</protein>
<dbReference type="InterPro" id="IPR001753">
    <property type="entry name" value="Enoyl-CoA_hydra/iso"/>
</dbReference>
<proteinExistence type="inferred from homology"/>
<dbReference type="CDD" id="cd06558">
    <property type="entry name" value="crotonase-like"/>
    <property type="match status" value="1"/>
</dbReference>
<sequence length="783" mass="83501">MPATNKRLSTRTPVIAAIGEVTDRPDRIEEAREPVELMAAALRAAEADGGRSLLAALTSVYLVGQMSWPYRNPVRELCDRLEINPACAVNESFGGDTPVRLIHAAARRIASGEAETAAIVGGEALNSLRKARQAGIRLDWTERAPAGERLRSDFEVLKVHEAARKAGVSDPADLYPLFENALTHASGISPTEAQEQASQIWAGMARSAAKNEFAWSRSAPSAQEIAVASPANRMIAFPYTKFMVANPMVNQAAAIIVTSLEHALALGIERSNLIFIRGGAFAAEPEDALMRDRFDGCAALDTVMGAVVDSVGGSAGTFDCLELYSCFPVVPKLALSALSQKGLPENVPASVTGGLTFFGGPLNNYMSHATAAMVRKMRSGAARTGLLYAQGGVLTKHHALVLSAEEGGYEDCGGDPSWQEAADHARGPVPAILDGYEGPAELETFTVKYGRLARAQFGVAILRAPDGSRVIARVRPDDKQTMELLLSPAQSPIGAEGFTRTDAFGHLVWEAGPARPRTGRAPRFCKVETHGRLTVVTINRPEVMNALHPLANEELSEAFDAFEADPDQWVAILTGAGEQAFCTGNDLKFTADAMRNGERPDPPRKGFAGLTARWGMTKPVIAAVNGAAFGGGFEIALACDLIIAADHARFALPEPKVGLAALAGGLQRLPRQIGQKQAMGMIITGRSVSAEEGRAMGFVNDVVPAGDLMPAAHKWAEDILACSPMSVRASKQIVASGQTVRTVREEFEVQDGLEAVKALFRSDDIREGPRAFVEKRAPRWKGS</sequence>
<reference evidence="5 6" key="1">
    <citation type="submission" date="2018-08" db="EMBL/GenBank/DDBJ databases">
        <title>Henriciella mobilis sp. nov., isolated from seawater.</title>
        <authorList>
            <person name="Cheng H."/>
            <person name="Wu Y.-H."/>
            <person name="Xu X.-W."/>
            <person name="Guo L.-L."/>
        </authorList>
    </citation>
    <scope>NUCLEOTIDE SEQUENCE [LARGE SCALE GENOMIC DNA]</scope>
    <source>
        <strain evidence="5 6">JN25</strain>
    </source>
</reference>
<dbReference type="OrthoDB" id="4470569at2"/>
<evidence type="ECO:0000256" key="2">
    <source>
        <dbReference type="ARBA" id="ARBA00023239"/>
    </source>
</evidence>
<keyword evidence="2" id="KW-0456">Lyase</keyword>
<dbReference type="Gene3D" id="3.90.226.10">
    <property type="entry name" value="2-enoyl-CoA Hydratase, Chain A, domain 1"/>
    <property type="match status" value="1"/>
</dbReference>
<dbReference type="EMBL" id="QWFX01000007">
    <property type="protein sequence ID" value="RIJ29865.1"/>
    <property type="molecule type" value="Genomic_DNA"/>
</dbReference>
<evidence type="ECO:0000256" key="3">
    <source>
        <dbReference type="RuleBase" id="RU003707"/>
    </source>
</evidence>
<dbReference type="AlphaFoldDB" id="A0A399RJF2"/>
<feature type="domain" description="Thiolase-like protein type 1 additional C-terminal" evidence="4">
    <location>
        <begin position="427"/>
        <end position="502"/>
    </location>
</feature>
<dbReference type="Pfam" id="PF18313">
    <property type="entry name" value="TLP1_add_C"/>
    <property type="match status" value="1"/>
</dbReference>
<dbReference type="FunFam" id="3.90.226.10:FF:000009">
    <property type="entry name" value="Carnitinyl-CoA dehydratase"/>
    <property type="match status" value="1"/>
</dbReference>